<accession>A0A7E5VED4</accession>
<dbReference type="AlphaFoldDB" id="A0A7E5VED4"/>
<organism evidence="1 2">
    <name type="scientific">Trichoplusia ni</name>
    <name type="common">Cabbage looper</name>
    <dbReference type="NCBI Taxonomy" id="7111"/>
    <lineage>
        <taxon>Eukaryota</taxon>
        <taxon>Metazoa</taxon>
        <taxon>Ecdysozoa</taxon>
        <taxon>Arthropoda</taxon>
        <taxon>Hexapoda</taxon>
        <taxon>Insecta</taxon>
        <taxon>Pterygota</taxon>
        <taxon>Neoptera</taxon>
        <taxon>Endopterygota</taxon>
        <taxon>Lepidoptera</taxon>
        <taxon>Glossata</taxon>
        <taxon>Ditrysia</taxon>
        <taxon>Noctuoidea</taxon>
        <taxon>Noctuidae</taxon>
        <taxon>Plusiinae</taxon>
        <taxon>Trichoplusia</taxon>
    </lineage>
</organism>
<name>A0A7E5VED4_TRINI</name>
<gene>
    <name evidence="2" type="primary">LOC113493043</name>
</gene>
<dbReference type="OrthoDB" id="7460306at2759"/>
<dbReference type="Proteomes" id="UP000322000">
    <property type="component" value="Chromosome 4"/>
</dbReference>
<protein>
    <submittedName>
        <fullName evidence="2">Uncharacterized protein LOC113493043</fullName>
    </submittedName>
</protein>
<evidence type="ECO:0000313" key="2">
    <source>
        <dbReference type="RefSeq" id="XP_026726626.1"/>
    </source>
</evidence>
<reference evidence="2" key="1">
    <citation type="submission" date="2025-08" db="UniProtKB">
        <authorList>
            <consortium name="RefSeq"/>
        </authorList>
    </citation>
    <scope>IDENTIFICATION</scope>
</reference>
<keyword evidence="1" id="KW-1185">Reference proteome</keyword>
<dbReference type="GeneID" id="113493043"/>
<dbReference type="KEGG" id="tnl:113493043"/>
<sequence length="161" mass="19654">MGRYLRLVIQSSPEHEMYLLLFQRHRPIHKQKPRRYPRKKAAAAYAYVDLENLSHFLQLFRRQRGPLLGEKVEIIHEKVKPAEYNPRIDSDLEEMPYNPRPRLDKKYAKLPWYQTVQQTFDHINIDPEAPDFSEFMPVITIPNDEKEWWFYHQRDFNPFKE</sequence>
<proteinExistence type="predicted"/>
<evidence type="ECO:0000313" key="1">
    <source>
        <dbReference type="Proteomes" id="UP000322000"/>
    </source>
</evidence>
<dbReference type="InParanoid" id="A0A7E5VED4"/>
<dbReference type="RefSeq" id="XP_026726626.1">
    <property type="nucleotide sequence ID" value="XM_026870825.1"/>
</dbReference>